<dbReference type="EMBL" id="JAAGBB010000005">
    <property type="protein sequence ID" value="MBR0663900.1"/>
    <property type="molecule type" value="Genomic_DNA"/>
</dbReference>
<gene>
    <name evidence="2" type="ORF">GXW71_05955</name>
</gene>
<dbReference type="InterPro" id="IPR051262">
    <property type="entry name" value="SMP-30/CGR1_Lactonase"/>
</dbReference>
<name>A0ABS5EVC2_9PROT</name>
<sequence length="308" mass="33375">MSLYAEPREITAELFTALPQELHWRGPPSVWSRNRPPGAAPVHSFLEGPSFDRDGHLWCTDIPHGRIFRIDPAGRWTLVAQYAGEPNGLKIHRDGRIFLADRENGVMVMDPAGKEVRPYFTRPNAERFRGPNDLFFGPDGALYLTDPGRSHLGDATGRVYRIAPDGGSAERLIDNAPTPNGLVLDHDGRDLLVGITRGNAVWRFAAGGDPAARQIGLYLQLSGGLGPDGLALDEAGNLAVAHARGGTVWLFSPDGEPLLRIRSCTGRSVTNIAYGGPDGRDLFILEASTGSVMRARMPVPGRAMFSHA</sequence>
<reference evidence="3" key="1">
    <citation type="journal article" date="2021" name="Syst. Appl. Microbiol.">
        <title>Roseomonas hellenica sp. nov., isolated from roots of wild-growing Alkanna tinctoria.</title>
        <authorList>
            <person name="Rat A."/>
            <person name="Naranjo H.D."/>
            <person name="Lebbe L."/>
            <person name="Cnockaert M."/>
            <person name="Krigas N."/>
            <person name="Grigoriadou K."/>
            <person name="Maloupa E."/>
            <person name="Willems A."/>
        </authorList>
    </citation>
    <scope>NUCLEOTIDE SEQUENCE [LARGE SCALE GENOMIC DNA]</scope>
    <source>
        <strain evidence="3">LMG 31523</strain>
    </source>
</reference>
<evidence type="ECO:0000259" key="1">
    <source>
        <dbReference type="Pfam" id="PF08450"/>
    </source>
</evidence>
<dbReference type="InterPro" id="IPR011042">
    <property type="entry name" value="6-blade_b-propeller_TolB-like"/>
</dbReference>
<dbReference type="InterPro" id="IPR013658">
    <property type="entry name" value="SGL"/>
</dbReference>
<dbReference type="PANTHER" id="PTHR47572:SF5">
    <property type="entry name" value="BLR2277 PROTEIN"/>
    <property type="match status" value="1"/>
</dbReference>
<dbReference type="Gene3D" id="2.120.10.30">
    <property type="entry name" value="TolB, C-terminal domain"/>
    <property type="match status" value="1"/>
</dbReference>
<comment type="caution">
    <text evidence="2">The sequence shown here is derived from an EMBL/GenBank/DDBJ whole genome shotgun (WGS) entry which is preliminary data.</text>
</comment>
<protein>
    <submittedName>
        <fullName evidence="2">SMP-30/gluconolactonase/LRE family protein</fullName>
    </submittedName>
</protein>
<dbReference type="RefSeq" id="WP_211851488.1">
    <property type="nucleotide sequence ID" value="NZ_JAAGBB010000005.1"/>
</dbReference>
<accession>A0ABS5EVC2</accession>
<evidence type="ECO:0000313" key="2">
    <source>
        <dbReference type="EMBL" id="MBR0663900.1"/>
    </source>
</evidence>
<dbReference type="PANTHER" id="PTHR47572">
    <property type="entry name" value="LIPOPROTEIN-RELATED"/>
    <property type="match status" value="1"/>
</dbReference>
<dbReference type="Proteomes" id="UP001196870">
    <property type="component" value="Unassembled WGS sequence"/>
</dbReference>
<keyword evidence="3" id="KW-1185">Reference proteome</keyword>
<organism evidence="2 3">
    <name type="scientific">Plastoroseomonas hellenica</name>
    <dbReference type="NCBI Taxonomy" id="2687306"/>
    <lineage>
        <taxon>Bacteria</taxon>
        <taxon>Pseudomonadati</taxon>
        <taxon>Pseudomonadota</taxon>
        <taxon>Alphaproteobacteria</taxon>
        <taxon>Acetobacterales</taxon>
        <taxon>Acetobacteraceae</taxon>
        <taxon>Plastoroseomonas</taxon>
    </lineage>
</organism>
<proteinExistence type="predicted"/>
<evidence type="ECO:0000313" key="3">
    <source>
        <dbReference type="Proteomes" id="UP001196870"/>
    </source>
</evidence>
<dbReference type="Pfam" id="PF08450">
    <property type="entry name" value="SGL"/>
    <property type="match status" value="1"/>
</dbReference>
<dbReference type="PRINTS" id="PR01790">
    <property type="entry name" value="SMP30FAMILY"/>
</dbReference>
<dbReference type="SUPFAM" id="SSF63829">
    <property type="entry name" value="Calcium-dependent phosphotriesterase"/>
    <property type="match status" value="1"/>
</dbReference>
<dbReference type="InterPro" id="IPR005511">
    <property type="entry name" value="SMP-30"/>
</dbReference>
<feature type="domain" description="SMP-30/Gluconolactonase/LRE-like region" evidence="1">
    <location>
        <begin position="47"/>
        <end position="286"/>
    </location>
</feature>